<comment type="caution">
    <text evidence="2">The sequence shown here is derived from an EMBL/GenBank/DDBJ whole genome shotgun (WGS) entry which is preliminary data.</text>
</comment>
<evidence type="ECO:0000313" key="3">
    <source>
        <dbReference type="Proteomes" id="UP000697472"/>
    </source>
</evidence>
<gene>
    <name evidence="2" type="ORF">JOC28_000958</name>
</gene>
<dbReference type="Proteomes" id="UP000697472">
    <property type="component" value="Unassembled WGS sequence"/>
</dbReference>
<keyword evidence="1" id="KW-0472">Membrane</keyword>
<feature type="transmembrane region" description="Helical" evidence="1">
    <location>
        <begin position="32"/>
        <end position="52"/>
    </location>
</feature>
<proteinExistence type="predicted"/>
<organism evidence="2 3">
    <name type="scientific">Streptococcus loxodontisalivarius</name>
    <dbReference type="NCBI Taxonomy" id="1349415"/>
    <lineage>
        <taxon>Bacteria</taxon>
        <taxon>Bacillati</taxon>
        <taxon>Bacillota</taxon>
        <taxon>Bacilli</taxon>
        <taxon>Lactobacillales</taxon>
        <taxon>Streptococcaceae</taxon>
        <taxon>Streptococcus</taxon>
    </lineage>
</organism>
<reference evidence="2 3" key="1">
    <citation type="submission" date="2021-01" db="EMBL/GenBank/DDBJ databases">
        <title>Genomic Encyclopedia of Type Strains, Phase IV (KMG-IV): sequencing the most valuable type-strain genomes for metagenomic binning, comparative biology and taxonomic classification.</title>
        <authorList>
            <person name="Goeker M."/>
        </authorList>
    </citation>
    <scope>NUCLEOTIDE SEQUENCE [LARGE SCALE GENOMIC DNA]</scope>
    <source>
        <strain evidence="2 3">DSM 27382</strain>
    </source>
</reference>
<dbReference type="RefSeq" id="WP_205009503.1">
    <property type="nucleotide sequence ID" value="NZ_JAFBEH010000016.1"/>
</dbReference>
<accession>A0ABS2PRJ7</accession>
<sequence length="62" mass="7375">MKDNFKDKLASNLISVIIIFVLLMVFDQSGETQRNTFLVLVTFLVITTYDYLRLRFKKRNKD</sequence>
<feature type="transmembrane region" description="Helical" evidence="1">
    <location>
        <begin position="9"/>
        <end position="26"/>
    </location>
</feature>
<dbReference type="EMBL" id="JAFBEH010000016">
    <property type="protein sequence ID" value="MBM7642661.1"/>
    <property type="molecule type" value="Genomic_DNA"/>
</dbReference>
<protein>
    <submittedName>
        <fullName evidence="2">RsiW-degrading membrane proteinase PrsW (M82 family)</fullName>
    </submittedName>
</protein>
<keyword evidence="3" id="KW-1185">Reference proteome</keyword>
<keyword evidence="1" id="KW-0812">Transmembrane</keyword>
<name>A0ABS2PRJ7_9STRE</name>
<evidence type="ECO:0000313" key="2">
    <source>
        <dbReference type="EMBL" id="MBM7642661.1"/>
    </source>
</evidence>
<evidence type="ECO:0000256" key="1">
    <source>
        <dbReference type="SAM" id="Phobius"/>
    </source>
</evidence>
<keyword evidence="1" id="KW-1133">Transmembrane helix</keyword>